<dbReference type="RefSeq" id="WP_099437956.1">
    <property type="nucleotide sequence ID" value="NZ_CP024091.1"/>
</dbReference>
<keyword evidence="2" id="KW-1185">Reference proteome</keyword>
<gene>
    <name evidence="1" type="ORF">CPT03_05850</name>
</gene>
<organism evidence="1 2">
    <name type="scientific">Pedobacter ginsengisoli</name>
    <dbReference type="NCBI Taxonomy" id="363852"/>
    <lineage>
        <taxon>Bacteria</taxon>
        <taxon>Pseudomonadati</taxon>
        <taxon>Bacteroidota</taxon>
        <taxon>Sphingobacteriia</taxon>
        <taxon>Sphingobacteriales</taxon>
        <taxon>Sphingobacteriaceae</taxon>
        <taxon>Pedobacter</taxon>
    </lineage>
</organism>
<sequence>MKKQLTLLIVALSLLLSGCKKKSGSEDPEVVRVKLLSRIIEVSGYPKPTTTFTIYSYDEKKRISTISRGGTVLTTYTYHGDELFSIETKSGNDKNNYEFTYADGRPKQIFSKFYTKGELKSQRTTGNIYTGDKITEVHVNESGVVAQKRFFRYSGDNLVGSDSQTDIFTTKESIFGSKKNMYFNSRLKYLNSIENFDRFSANELLKAIIKYPNGSELRQLNTYTYDDDDFPKTLLTEYSDASGQNVGTYKYTFEYDMY</sequence>
<dbReference type="EMBL" id="CP024091">
    <property type="protein sequence ID" value="ATP56014.1"/>
    <property type="molecule type" value="Genomic_DNA"/>
</dbReference>
<name>A0A2D1U3C8_9SPHI</name>
<accession>A0A2D1U3C8</accession>
<dbReference type="KEGG" id="pgs:CPT03_05850"/>
<evidence type="ECO:0008006" key="3">
    <source>
        <dbReference type="Google" id="ProtNLM"/>
    </source>
</evidence>
<reference evidence="1 2" key="1">
    <citation type="submission" date="2017-10" db="EMBL/GenBank/DDBJ databases">
        <title>Whole genome of Pedobacter ginsengisoli T01R-27 isolated from tomato rhizosphere.</title>
        <authorList>
            <person name="Weon H.-Y."/>
            <person name="Lee S.A."/>
            <person name="Sang M.K."/>
            <person name="Song J."/>
        </authorList>
    </citation>
    <scope>NUCLEOTIDE SEQUENCE [LARGE SCALE GENOMIC DNA]</scope>
    <source>
        <strain evidence="1 2">T01R-27</strain>
    </source>
</reference>
<proteinExistence type="predicted"/>
<evidence type="ECO:0000313" key="1">
    <source>
        <dbReference type="EMBL" id="ATP56014.1"/>
    </source>
</evidence>
<dbReference type="OrthoDB" id="701654at2"/>
<dbReference type="Proteomes" id="UP000223749">
    <property type="component" value="Chromosome"/>
</dbReference>
<dbReference type="AlphaFoldDB" id="A0A2D1U3C8"/>
<evidence type="ECO:0000313" key="2">
    <source>
        <dbReference type="Proteomes" id="UP000223749"/>
    </source>
</evidence>
<protein>
    <recommendedName>
        <fullName evidence="3">DUF4595 domain-containing protein</fullName>
    </recommendedName>
</protein>
<dbReference type="PROSITE" id="PS51257">
    <property type="entry name" value="PROKAR_LIPOPROTEIN"/>
    <property type="match status" value="1"/>
</dbReference>